<dbReference type="InterPro" id="IPR050463">
    <property type="entry name" value="Gfo/Idh/MocA_oxidrdct_glycsds"/>
</dbReference>
<dbReference type="Proteomes" id="UP000320390">
    <property type="component" value="Chromosome"/>
</dbReference>
<dbReference type="InterPro" id="IPR036291">
    <property type="entry name" value="NAD(P)-bd_dom_sf"/>
</dbReference>
<keyword evidence="1 4" id="KW-0560">Oxidoreductase</keyword>
<evidence type="ECO:0000313" key="4">
    <source>
        <dbReference type="EMBL" id="QDV07609.1"/>
    </source>
</evidence>
<keyword evidence="5" id="KW-1185">Reference proteome</keyword>
<dbReference type="InterPro" id="IPR055170">
    <property type="entry name" value="GFO_IDH_MocA-like_dom"/>
</dbReference>
<dbReference type="Pfam" id="PF01408">
    <property type="entry name" value="GFO_IDH_MocA"/>
    <property type="match status" value="1"/>
</dbReference>
<accession>A0A518EU41</accession>
<dbReference type="Pfam" id="PF22725">
    <property type="entry name" value="GFO_IDH_MocA_C3"/>
    <property type="match status" value="1"/>
</dbReference>
<dbReference type="RefSeq" id="WP_145198792.1">
    <property type="nucleotide sequence ID" value="NZ_CP036434.1"/>
</dbReference>
<protein>
    <submittedName>
        <fullName evidence="4">1,5-anhydro-D-fructose reductase</fullName>
        <ecNumber evidence="4">1.1.1.292</ecNumber>
    </submittedName>
</protein>
<dbReference type="GO" id="GO:0033712">
    <property type="term" value="F:1,5-anhydro-D-fructose reductase (1,5-anhydro-D-mannitol-forming) activity"/>
    <property type="evidence" value="ECO:0007669"/>
    <property type="project" value="UniProtKB-EC"/>
</dbReference>
<dbReference type="Gene3D" id="3.30.360.10">
    <property type="entry name" value="Dihydrodipicolinate Reductase, domain 2"/>
    <property type="match status" value="1"/>
</dbReference>
<name>A0A518EU41_9BACT</name>
<gene>
    <name evidence="4" type="primary">afr_2</name>
    <name evidence="4" type="ORF">Poly30_31360</name>
</gene>
<dbReference type="EC" id="1.1.1.292" evidence="4"/>
<sequence length="389" mass="42610">MTPPKSPKPILSVGLIGQRFMGKAHSNAWRQAPRFFDLPVVPELHTVAGRDPESLQAFADNWGFAHTTTDWRTLAADDDVDLVDIVTPNDLHEAPALEMLLAGKHVACEKPLSSTLEGARRMRDAAAAPGAGQTFVWFNYRRCPAVALMHELVQEGRIGEVLHVRGTYLQSWGGPETPMLWRFDKERAGSGAHGDLNAHIVDMARFVTGQEFEAIHGAIAKTFVEERKNADGSMSPSTVDDVVSFLAMMESGATASFEASRLAQGHLNRNTLEINGTKGSVRFDFEDMNVLNFIDGTEHPRTRGWRRIMCTDGEHHPYAGAWWPDAHVIGYEHGFTNMVADICQVLGGGAPRVKLPDFADAFETQAVLEAALIAAERGAIVEMGSVREG</sequence>
<feature type="domain" description="GFO/IDH/MocA-like oxidoreductase" evidence="3">
    <location>
        <begin position="148"/>
        <end position="282"/>
    </location>
</feature>
<dbReference type="OrthoDB" id="9815825at2"/>
<reference evidence="4 5" key="1">
    <citation type="submission" date="2019-02" db="EMBL/GenBank/DDBJ databases">
        <title>Deep-cultivation of Planctomycetes and their phenomic and genomic characterization uncovers novel biology.</title>
        <authorList>
            <person name="Wiegand S."/>
            <person name="Jogler M."/>
            <person name="Boedeker C."/>
            <person name="Pinto D."/>
            <person name="Vollmers J."/>
            <person name="Rivas-Marin E."/>
            <person name="Kohn T."/>
            <person name="Peeters S.H."/>
            <person name="Heuer A."/>
            <person name="Rast P."/>
            <person name="Oberbeckmann S."/>
            <person name="Bunk B."/>
            <person name="Jeske O."/>
            <person name="Meyerdierks A."/>
            <person name="Storesund J.E."/>
            <person name="Kallscheuer N."/>
            <person name="Luecker S."/>
            <person name="Lage O.M."/>
            <person name="Pohl T."/>
            <person name="Merkel B.J."/>
            <person name="Hornburger P."/>
            <person name="Mueller R.-W."/>
            <person name="Bruemmer F."/>
            <person name="Labrenz M."/>
            <person name="Spormann A.M."/>
            <person name="Op den Camp H."/>
            <person name="Overmann J."/>
            <person name="Amann R."/>
            <person name="Jetten M.S.M."/>
            <person name="Mascher T."/>
            <person name="Medema M.H."/>
            <person name="Devos D.P."/>
            <person name="Kaster A.-K."/>
            <person name="Ovreas L."/>
            <person name="Rohde M."/>
            <person name="Galperin M.Y."/>
            <person name="Jogler C."/>
        </authorList>
    </citation>
    <scope>NUCLEOTIDE SEQUENCE [LARGE SCALE GENOMIC DNA]</scope>
    <source>
        <strain evidence="4 5">Poly30</strain>
    </source>
</reference>
<organism evidence="4 5">
    <name type="scientific">Saltatorellus ferox</name>
    <dbReference type="NCBI Taxonomy" id="2528018"/>
    <lineage>
        <taxon>Bacteria</taxon>
        <taxon>Pseudomonadati</taxon>
        <taxon>Planctomycetota</taxon>
        <taxon>Planctomycetia</taxon>
        <taxon>Planctomycetia incertae sedis</taxon>
        <taxon>Saltatorellus</taxon>
    </lineage>
</organism>
<dbReference type="SUPFAM" id="SSF51735">
    <property type="entry name" value="NAD(P)-binding Rossmann-fold domains"/>
    <property type="match status" value="1"/>
</dbReference>
<dbReference type="SUPFAM" id="SSF55347">
    <property type="entry name" value="Glyceraldehyde-3-phosphate dehydrogenase-like, C-terminal domain"/>
    <property type="match status" value="1"/>
</dbReference>
<evidence type="ECO:0000256" key="1">
    <source>
        <dbReference type="ARBA" id="ARBA00023002"/>
    </source>
</evidence>
<dbReference type="PANTHER" id="PTHR43818:SF11">
    <property type="entry name" value="BCDNA.GH03377"/>
    <property type="match status" value="1"/>
</dbReference>
<dbReference type="EMBL" id="CP036434">
    <property type="protein sequence ID" value="QDV07609.1"/>
    <property type="molecule type" value="Genomic_DNA"/>
</dbReference>
<dbReference type="AlphaFoldDB" id="A0A518EU41"/>
<dbReference type="PANTHER" id="PTHR43818">
    <property type="entry name" value="BCDNA.GH03377"/>
    <property type="match status" value="1"/>
</dbReference>
<dbReference type="Gene3D" id="3.40.50.720">
    <property type="entry name" value="NAD(P)-binding Rossmann-like Domain"/>
    <property type="match status" value="1"/>
</dbReference>
<feature type="domain" description="Gfo/Idh/MocA-like oxidoreductase N-terminal" evidence="2">
    <location>
        <begin position="12"/>
        <end position="128"/>
    </location>
</feature>
<evidence type="ECO:0000313" key="5">
    <source>
        <dbReference type="Proteomes" id="UP000320390"/>
    </source>
</evidence>
<evidence type="ECO:0000259" key="3">
    <source>
        <dbReference type="Pfam" id="PF22725"/>
    </source>
</evidence>
<dbReference type="GO" id="GO:0000166">
    <property type="term" value="F:nucleotide binding"/>
    <property type="evidence" value="ECO:0007669"/>
    <property type="project" value="InterPro"/>
</dbReference>
<evidence type="ECO:0000259" key="2">
    <source>
        <dbReference type="Pfam" id="PF01408"/>
    </source>
</evidence>
<proteinExistence type="predicted"/>
<dbReference type="InterPro" id="IPR000683">
    <property type="entry name" value="Gfo/Idh/MocA-like_OxRdtase_N"/>
</dbReference>